<feature type="transmembrane region" description="Helical" evidence="1">
    <location>
        <begin position="84"/>
        <end position="105"/>
    </location>
</feature>
<name>A0A9D1MWN5_9BACT</name>
<keyword evidence="1" id="KW-0472">Membrane</keyword>
<gene>
    <name evidence="2" type="ORF">IAC72_01050</name>
</gene>
<dbReference type="AlphaFoldDB" id="A0A9D1MWN5"/>
<keyword evidence="1" id="KW-1133">Transmembrane helix</keyword>
<protein>
    <submittedName>
        <fullName evidence="2">Uncharacterized protein</fullName>
    </submittedName>
</protein>
<sequence length="168" mass="18788">MLSKFRKNYNAVNVTVKILFVLAFCFANWQSALAATLIYLGQSNVWLAAASLLLMGTALTFLLSPIVGFVLNVAKIHSVPVAEYCLIAQAFFTLGLFIRGLLNIVNFFTPLFYNWGGALFPFIATLAASLGFYSVTSRLYFNDVTRVYYFKVCTVVFFAVVVIMEVLW</sequence>
<feature type="transmembrane region" description="Helical" evidence="1">
    <location>
        <begin position="147"/>
        <end position="167"/>
    </location>
</feature>
<dbReference type="EMBL" id="DVOC01000019">
    <property type="protein sequence ID" value="HIU90589.1"/>
    <property type="molecule type" value="Genomic_DNA"/>
</dbReference>
<feature type="transmembrane region" description="Helical" evidence="1">
    <location>
        <begin position="44"/>
        <end position="72"/>
    </location>
</feature>
<reference evidence="2" key="2">
    <citation type="journal article" date="2021" name="PeerJ">
        <title>Extensive microbial diversity within the chicken gut microbiome revealed by metagenomics and culture.</title>
        <authorList>
            <person name="Gilroy R."/>
            <person name="Ravi A."/>
            <person name="Getino M."/>
            <person name="Pursley I."/>
            <person name="Horton D.L."/>
            <person name="Alikhan N.F."/>
            <person name="Baker D."/>
            <person name="Gharbi K."/>
            <person name="Hall N."/>
            <person name="Watson M."/>
            <person name="Adriaenssens E.M."/>
            <person name="Foster-Nyarko E."/>
            <person name="Jarju S."/>
            <person name="Secka A."/>
            <person name="Antonio M."/>
            <person name="Oren A."/>
            <person name="Chaudhuri R.R."/>
            <person name="La Ragione R."/>
            <person name="Hildebrand F."/>
            <person name="Pallen M.J."/>
        </authorList>
    </citation>
    <scope>NUCLEOTIDE SEQUENCE</scope>
    <source>
        <strain evidence="2">ChiHjej12B11-7776</strain>
    </source>
</reference>
<accession>A0A9D1MWN5</accession>
<reference evidence="2" key="1">
    <citation type="submission" date="2020-10" db="EMBL/GenBank/DDBJ databases">
        <authorList>
            <person name="Gilroy R."/>
        </authorList>
    </citation>
    <scope>NUCLEOTIDE SEQUENCE</scope>
    <source>
        <strain evidence="2">ChiHjej12B11-7776</strain>
    </source>
</reference>
<organism evidence="2 3">
    <name type="scientific">Candidatus Fimimonas merdipullorum</name>
    <dbReference type="NCBI Taxonomy" id="2840822"/>
    <lineage>
        <taxon>Bacteria</taxon>
        <taxon>Pseudomonadati</taxon>
        <taxon>Myxococcota</taxon>
        <taxon>Myxococcia</taxon>
        <taxon>Myxococcales</taxon>
        <taxon>Cystobacterineae</taxon>
        <taxon>Myxococcaceae</taxon>
        <taxon>Myxococcaceae incertae sedis</taxon>
        <taxon>Candidatus Fimimonas</taxon>
    </lineage>
</organism>
<dbReference type="Proteomes" id="UP000886852">
    <property type="component" value="Unassembled WGS sequence"/>
</dbReference>
<comment type="caution">
    <text evidence="2">The sequence shown here is derived from an EMBL/GenBank/DDBJ whole genome shotgun (WGS) entry which is preliminary data.</text>
</comment>
<feature type="transmembrane region" description="Helical" evidence="1">
    <location>
        <begin position="111"/>
        <end position="135"/>
    </location>
</feature>
<evidence type="ECO:0000313" key="3">
    <source>
        <dbReference type="Proteomes" id="UP000886852"/>
    </source>
</evidence>
<evidence type="ECO:0000313" key="2">
    <source>
        <dbReference type="EMBL" id="HIU90589.1"/>
    </source>
</evidence>
<proteinExistence type="predicted"/>
<keyword evidence="1" id="KW-0812">Transmembrane</keyword>
<evidence type="ECO:0000256" key="1">
    <source>
        <dbReference type="SAM" id="Phobius"/>
    </source>
</evidence>